<feature type="transmembrane region" description="Helical" evidence="7">
    <location>
        <begin position="503"/>
        <end position="523"/>
    </location>
</feature>
<dbReference type="InterPro" id="IPR003838">
    <property type="entry name" value="ABC3_permease_C"/>
</dbReference>
<evidence type="ECO:0000256" key="3">
    <source>
        <dbReference type="ARBA" id="ARBA00022692"/>
    </source>
</evidence>
<reference evidence="10 11" key="1">
    <citation type="submission" date="2024-02" db="EMBL/GenBank/DDBJ databases">
        <title>A novel Gemmatimonadota bacterium.</title>
        <authorList>
            <person name="Du Z.-J."/>
            <person name="Ye Y.-Q."/>
        </authorList>
    </citation>
    <scope>NUCLEOTIDE SEQUENCE [LARGE SCALE GENOMIC DNA]</scope>
    <source>
        <strain evidence="10 11">DH-20</strain>
    </source>
</reference>
<organism evidence="10 11">
    <name type="scientific">Gaopeijia maritima</name>
    <dbReference type="NCBI Taxonomy" id="3119007"/>
    <lineage>
        <taxon>Bacteria</taxon>
        <taxon>Pseudomonadati</taxon>
        <taxon>Gemmatimonadota</taxon>
        <taxon>Longimicrobiia</taxon>
        <taxon>Gaopeijiales</taxon>
        <taxon>Gaopeijiaceae</taxon>
        <taxon>Gaopeijia</taxon>
    </lineage>
</organism>
<name>A0ABU9EDB6_9BACT</name>
<feature type="transmembrane region" description="Helical" evidence="7">
    <location>
        <begin position="54"/>
        <end position="72"/>
    </location>
</feature>
<feature type="domain" description="MacB-like periplasmic core" evidence="9">
    <location>
        <begin position="509"/>
        <end position="738"/>
    </location>
</feature>
<proteinExistence type="inferred from homology"/>
<feature type="domain" description="MacB-like periplasmic core" evidence="9">
    <location>
        <begin position="111"/>
        <end position="321"/>
    </location>
</feature>
<evidence type="ECO:0000259" key="9">
    <source>
        <dbReference type="Pfam" id="PF12704"/>
    </source>
</evidence>
<dbReference type="Pfam" id="PF02687">
    <property type="entry name" value="FtsX"/>
    <property type="match status" value="2"/>
</dbReference>
<dbReference type="InterPro" id="IPR025857">
    <property type="entry name" value="MacB_PCD"/>
</dbReference>
<dbReference type="Proteomes" id="UP001484239">
    <property type="component" value="Unassembled WGS sequence"/>
</dbReference>
<evidence type="ECO:0000313" key="10">
    <source>
        <dbReference type="EMBL" id="MEK9502754.1"/>
    </source>
</evidence>
<evidence type="ECO:0000313" key="11">
    <source>
        <dbReference type="Proteomes" id="UP001484239"/>
    </source>
</evidence>
<gene>
    <name evidence="10" type="ORF">WI372_17290</name>
</gene>
<evidence type="ECO:0000256" key="1">
    <source>
        <dbReference type="ARBA" id="ARBA00004651"/>
    </source>
</evidence>
<dbReference type="RefSeq" id="WP_405287534.1">
    <property type="nucleotide sequence ID" value="NZ_JBBHLI010000014.1"/>
</dbReference>
<dbReference type="Pfam" id="PF12704">
    <property type="entry name" value="MacB_PCD"/>
    <property type="match status" value="2"/>
</dbReference>
<comment type="caution">
    <text evidence="10">The sequence shown here is derived from an EMBL/GenBank/DDBJ whole genome shotgun (WGS) entry which is preliminary data.</text>
</comment>
<comment type="subcellular location">
    <subcellularLocation>
        <location evidence="1">Cell membrane</location>
        <topology evidence="1">Multi-pass membrane protein</topology>
    </subcellularLocation>
</comment>
<dbReference type="PANTHER" id="PTHR30572">
    <property type="entry name" value="MEMBRANE COMPONENT OF TRANSPORTER-RELATED"/>
    <property type="match status" value="1"/>
</dbReference>
<evidence type="ECO:0000256" key="2">
    <source>
        <dbReference type="ARBA" id="ARBA00022475"/>
    </source>
</evidence>
<keyword evidence="4 7" id="KW-1133">Transmembrane helix</keyword>
<evidence type="ECO:0000256" key="6">
    <source>
        <dbReference type="ARBA" id="ARBA00038076"/>
    </source>
</evidence>
<keyword evidence="2" id="KW-1003">Cell membrane</keyword>
<feature type="transmembrane region" description="Helical" evidence="7">
    <location>
        <begin position="403"/>
        <end position="430"/>
    </location>
</feature>
<feature type="transmembrane region" description="Helical" evidence="7">
    <location>
        <begin position="835"/>
        <end position="853"/>
    </location>
</feature>
<protein>
    <submittedName>
        <fullName evidence="10">ABC transporter permease</fullName>
    </submittedName>
</protein>
<comment type="similarity">
    <text evidence="6">Belongs to the ABC-4 integral membrane protein family.</text>
</comment>
<feature type="transmembrane region" description="Helical" evidence="7">
    <location>
        <begin position="104"/>
        <end position="132"/>
    </location>
</feature>
<feature type="transmembrane region" description="Helical" evidence="7">
    <location>
        <begin position="359"/>
        <end position="382"/>
    </location>
</feature>
<keyword evidence="5 7" id="KW-0472">Membrane</keyword>
<evidence type="ECO:0000256" key="5">
    <source>
        <dbReference type="ARBA" id="ARBA00023136"/>
    </source>
</evidence>
<sequence>MSAAPGSPKPPRRIERLLARRIPDGAAGRSSVLGDLHEEYGALHARRGRIAADLWYLAQALALALPWALAALGDSTRGRVSEAASGLLLDLRSTLRGLRRHPTLVVVGVGSLALGSGMVTGAATLLNGAWFAPLPWPEAERLIDLEDAHPTEVCRDCSPGTSHRAFAEWRTAFDGVFERIEASRRGTATLRLGSATSSVFASEITPGLGELLALRPQLGRLLAPDDAAPGAAPVAVLSHGLWQRAFGEDPGVVGRTLDLDGTPRTIVGVLDAQSRPLSRTDLLVPLPPLPAGARFGDRDLWVLGRLAEGVPIGAADEAVRAQATAMYAADADLEPGWSAQAVPLREVLARSGADPAASVAVVALCLIVLLVAALNLATLLLARVTQRAHELGVRAALGAGRLRVARAAVLDAVVLAGAGGLIGLGLTWIGRDLAMVTFAAEMPPWATMPIDLRVLAAAIGSVALAALVAGMLPLTRALATGAGPGASPGHSGSRVAHGPARDLLLGAQIVLGIVLVAGCGNALRTFRTVSDFDRLGYRWEGLQNVVIQPAAGGEAGAGEAVAPLVASLEAAVGGHPGVVGHALSRPLFLGSWGSEEAASPVQVSGEAEPMGNTRVPRHSQAVGAGFFEFSGIPILAGRGVEDSDVEGAPPVAVVSEDAARAMWPDRAPGGVVGESFTLTVGEARRTFEVVGVSAPVIGRAWSESGMTEPRIYTALAQTPEALFGGNPGGGLLLRVEPRGSAMSAEAWSDWLAAVAPEASVSSVQGVDALLRASIQGQRITGLVLTALAALVLGLFAIGIYGTVACRVAAGRRELSIRIALGADGGQVVRSVGGRLARLVAVAVAVGAAAAWGADRVFAGGGVPLGDASPWMLAGVAALVAASAALACGPPLRAALRIDPAGALRGE</sequence>
<keyword evidence="3 7" id="KW-0812">Transmembrane</keyword>
<dbReference type="PANTHER" id="PTHR30572:SF4">
    <property type="entry name" value="ABC TRANSPORTER PERMEASE YTRF"/>
    <property type="match status" value="1"/>
</dbReference>
<feature type="transmembrane region" description="Helical" evidence="7">
    <location>
        <begin position="868"/>
        <end position="887"/>
    </location>
</feature>
<feature type="transmembrane region" description="Helical" evidence="7">
    <location>
        <begin position="450"/>
        <end position="472"/>
    </location>
</feature>
<evidence type="ECO:0000256" key="4">
    <source>
        <dbReference type="ARBA" id="ARBA00022989"/>
    </source>
</evidence>
<dbReference type="InterPro" id="IPR050250">
    <property type="entry name" value="Macrolide_Exporter_MacB"/>
</dbReference>
<feature type="transmembrane region" description="Helical" evidence="7">
    <location>
        <begin position="779"/>
        <end position="803"/>
    </location>
</feature>
<evidence type="ECO:0000256" key="7">
    <source>
        <dbReference type="SAM" id="Phobius"/>
    </source>
</evidence>
<accession>A0ABU9EDB6</accession>
<evidence type="ECO:0000259" key="8">
    <source>
        <dbReference type="Pfam" id="PF02687"/>
    </source>
</evidence>
<dbReference type="EMBL" id="JBBHLI010000014">
    <property type="protein sequence ID" value="MEK9502754.1"/>
    <property type="molecule type" value="Genomic_DNA"/>
</dbReference>
<feature type="domain" description="ABC3 transporter permease C-terminal" evidence="8">
    <location>
        <begin position="787"/>
        <end position="899"/>
    </location>
</feature>
<feature type="domain" description="ABC3 transporter permease C-terminal" evidence="8">
    <location>
        <begin position="365"/>
        <end position="478"/>
    </location>
</feature>
<keyword evidence="11" id="KW-1185">Reference proteome</keyword>